<dbReference type="Pfam" id="PF18856">
    <property type="entry name" value="baeRF_family12"/>
    <property type="match status" value="1"/>
</dbReference>
<accession>A0A0G0Q1G5</accession>
<dbReference type="InterPro" id="IPR041374">
    <property type="entry name" value="BaeRF_family12"/>
</dbReference>
<feature type="region of interest" description="Disordered" evidence="1">
    <location>
        <begin position="44"/>
        <end position="71"/>
    </location>
</feature>
<evidence type="ECO:0000313" key="2">
    <source>
        <dbReference type="EMBL" id="KKR04260.1"/>
    </source>
</evidence>
<sequence length="146" mass="16827">MHIPEPLLAYKKLTLLVVADGEKALFFSLHGRNAEPVGEIDIDYPPKDNLERTSTMTPSGMHSAEQSENLGMEKERRFSHILAKELLQRLQQDTYEELILTAPHEHLNEFTKALHNDVRKRLVDTIPKLLTKEPLPEILERIQKIN</sequence>
<feature type="compositionally biased region" description="Polar residues" evidence="1">
    <location>
        <begin position="52"/>
        <end position="69"/>
    </location>
</feature>
<dbReference type="AlphaFoldDB" id="A0A0G0Q1G5"/>
<dbReference type="InterPro" id="IPR042226">
    <property type="entry name" value="eFR1_2_sf"/>
</dbReference>
<protein>
    <recommendedName>
        <fullName evidence="4">Host attachment protein</fullName>
    </recommendedName>
</protein>
<comment type="caution">
    <text evidence="2">The sequence shown here is derived from an EMBL/GenBank/DDBJ whole genome shotgun (WGS) entry which is preliminary data.</text>
</comment>
<organism evidence="2 3">
    <name type="scientific">Candidatus Uhrbacteria bacterium GW2011_GWF2_39_13</name>
    <dbReference type="NCBI Taxonomy" id="1618995"/>
    <lineage>
        <taxon>Bacteria</taxon>
        <taxon>Candidatus Uhriibacteriota</taxon>
    </lineage>
</organism>
<gene>
    <name evidence="2" type="ORF">UT30_C0010G0024</name>
</gene>
<evidence type="ECO:0000313" key="3">
    <source>
        <dbReference type="Proteomes" id="UP000033935"/>
    </source>
</evidence>
<dbReference type="Proteomes" id="UP000033935">
    <property type="component" value="Unassembled WGS sequence"/>
</dbReference>
<dbReference type="EMBL" id="LBWG01000010">
    <property type="protein sequence ID" value="KKR04260.1"/>
    <property type="molecule type" value="Genomic_DNA"/>
</dbReference>
<evidence type="ECO:0008006" key="4">
    <source>
        <dbReference type="Google" id="ProtNLM"/>
    </source>
</evidence>
<dbReference type="Gene3D" id="3.30.420.60">
    <property type="entry name" value="eRF1 domain 2"/>
    <property type="match status" value="1"/>
</dbReference>
<evidence type="ECO:0000256" key="1">
    <source>
        <dbReference type="SAM" id="MobiDB-lite"/>
    </source>
</evidence>
<proteinExistence type="predicted"/>
<name>A0A0G0Q1G5_9BACT</name>
<reference evidence="2 3" key="1">
    <citation type="journal article" date="2015" name="Nature">
        <title>rRNA introns, odd ribosomes, and small enigmatic genomes across a large radiation of phyla.</title>
        <authorList>
            <person name="Brown C.T."/>
            <person name="Hug L.A."/>
            <person name="Thomas B.C."/>
            <person name="Sharon I."/>
            <person name="Castelle C.J."/>
            <person name="Singh A."/>
            <person name="Wilkins M.J."/>
            <person name="Williams K.H."/>
            <person name="Banfield J.F."/>
        </authorList>
    </citation>
    <scope>NUCLEOTIDE SEQUENCE [LARGE SCALE GENOMIC DNA]</scope>
</reference>